<dbReference type="Pfam" id="PF08279">
    <property type="entry name" value="HTH_11"/>
    <property type="match status" value="1"/>
</dbReference>
<organism evidence="10 11">
    <name type="scientific">Yersinia enterocolitica LC20</name>
    <dbReference type="NCBI Taxonomy" id="1443113"/>
    <lineage>
        <taxon>Bacteria</taxon>
        <taxon>Pseudomonadati</taxon>
        <taxon>Pseudomonadota</taxon>
        <taxon>Gammaproteobacteria</taxon>
        <taxon>Enterobacterales</taxon>
        <taxon>Yersiniaceae</taxon>
        <taxon>Yersinia</taxon>
    </lineage>
</organism>
<dbReference type="Proteomes" id="UP000230961">
    <property type="component" value="Chromosome"/>
</dbReference>
<feature type="domain" description="PTS EIIA type-2" evidence="7">
    <location>
        <begin position="499"/>
        <end position="642"/>
    </location>
</feature>
<dbReference type="InterPro" id="IPR013196">
    <property type="entry name" value="HTH_11"/>
</dbReference>
<dbReference type="Pfam" id="PF05043">
    <property type="entry name" value="Mga"/>
    <property type="match status" value="1"/>
</dbReference>
<dbReference type="InterPro" id="IPR016152">
    <property type="entry name" value="PTrfase/Anion_transptr"/>
</dbReference>
<evidence type="ECO:0000256" key="1">
    <source>
        <dbReference type="ARBA" id="ARBA00022679"/>
    </source>
</evidence>
<keyword evidence="2" id="KW-0677">Repeat</keyword>
<evidence type="ECO:0000256" key="3">
    <source>
        <dbReference type="ARBA" id="ARBA00023015"/>
    </source>
</evidence>
<dbReference type="SUPFAM" id="SSF55804">
    <property type="entry name" value="Phoshotransferase/anion transport protein"/>
    <property type="match status" value="1"/>
</dbReference>
<feature type="domain" description="PRD" evidence="9">
    <location>
        <begin position="293"/>
        <end position="400"/>
    </location>
</feature>
<dbReference type="SUPFAM" id="SSF52794">
    <property type="entry name" value="PTS system IIB component-like"/>
    <property type="match status" value="1"/>
</dbReference>
<evidence type="ECO:0000259" key="8">
    <source>
        <dbReference type="PROSITE" id="PS51099"/>
    </source>
</evidence>
<dbReference type="PROSITE" id="PS51099">
    <property type="entry name" value="PTS_EIIB_TYPE_2"/>
    <property type="match status" value="1"/>
</dbReference>
<dbReference type="AlphaFoldDB" id="A0A7U4GCQ1"/>
<dbReference type="Pfam" id="PF00874">
    <property type="entry name" value="PRD"/>
    <property type="match status" value="1"/>
</dbReference>
<keyword evidence="4" id="KW-0238">DNA-binding</keyword>
<dbReference type="InterPro" id="IPR018356">
    <property type="entry name" value="Tscrpt_reg_HTH_DeoR_CS"/>
</dbReference>
<sequence length="642" mass="73694">MRFPYQRLAYMFDALQSETLPQEELAKRFAVSTRTVRADITALNEILEHYGAHFVHNRGFGYRLMVEDADRFRTLQQQNRKMHLTPRTANERVHYLLIRFLTSAFSLKLEDLADEWFVSRGTLQNDMAEVRERLNRYHLTIETKPRYGMKLFGAELAIRTCLTDLLFQLQLQDADNPLLKNEFLSIQSMPELSGLLHELLAQYAVRLTDEGEQYLIFYCAVAIKRITDGYPLSDFDAEDVDEAVKLASGRLANELKLLSGKDISAAEEAYLRVNIAARRVQASQPSTSRPSEINADDEETLVDYILSYINTHYNYNLQGDKQLRVDLLTHIKTMITRVKYQITIPNPLLSNIKQHYPMAYDVTLAAVSSWGKYTPYSLSENEIGYLVLHIGVGLERHYHIGYQRHPQVMLVCDTGNSTTRMIQAQIARKYPQIVMTQTISLRDYENLDHIDEDFIISNSRLAEKNKPVVVMSPFPTEYQLEQLGKLVLVDRTRPYMLEKFFDSQHFMIIDQPMTQAQLFKKVCGQLEEEGFVDADFYPSVVEREAIVSTMLGEGIALPHSLGLLAKKTVVVTLLAPQGIAWGEGEVAHVIFLLAISKTDYEEAMAIYDLFVTFVRERSMSRLLSSQHFDSFKVIAMDCLSRI</sequence>
<protein>
    <submittedName>
        <fullName evidence="10">Transcription antiterminator BglG</fullName>
    </submittedName>
</protein>
<proteinExistence type="predicted"/>
<feature type="domain" description="PTS EIIB type-2" evidence="8">
    <location>
        <begin position="406"/>
        <end position="495"/>
    </location>
</feature>
<keyword evidence="5" id="KW-0010">Activator</keyword>
<evidence type="ECO:0000313" key="11">
    <source>
        <dbReference type="Proteomes" id="UP000230961"/>
    </source>
</evidence>
<dbReference type="InterPro" id="IPR013011">
    <property type="entry name" value="PTS_EIIB_2"/>
</dbReference>
<dbReference type="GO" id="GO:0003677">
    <property type="term" value="F:DNA binding"/>
    <property type="evidence" value="ECO:0007669"/>
    <property type="project" value="UniProtKB-KW"/>
</dbReference>
<dbReference type="InterPro" id="IPR050661">
    <property type="entry name" value="BglG_antiterminators"/>
</dbReference>
<keyword evidence="3" id="KW-0805">Transcription regulation</keyword>
<dbReference type="PROSITE" id="PS51094">
    <property type="entry name" value="PTS_EIIA_TYPE_2"/>
    <property type="match status" value="1"/>
</dbReference>
<dbReference type="Pfam" id="PF00359">
    <property type="entry name" value="PTS_EIIA_2"/>
    <property type="match status" value="1"/>
</dbReference>
<dbReference type="PROSITE" id="PS51372">
    <property type="entry name" value="PRD_2"/>
    <property type="match status" value="1"/>
</dbReference>
<accession>A0A7U4GCQ1</accession>
<reference evidence="10 11" key="1">
    <citation type="submission" date="2017-11" db="EMBL/GenBank/DDBJ databases">
        <title>The complete genome sequence and comparative genome analysis of Yersinia enterocolitica strain LC20.</title>
        <authorList>
            <person name="Shi G."/>
            <person name="Su M."/>
            <person name="Liang J."/>
            <person name="Gu W."/>
            <person name="Xiao Y."/>
            <person name="Zhang Z."/>
            <person name="Qiu H."/>
            <person name="Duan R."/>
            <person name="Zhang Z."/>
            <person name="Li Y."/>
            <person name="Zhang X."/>
            <person name="Ling Y."/>
            <person name="Song L."/>
            <person name="Chen M."/>
            <person name="Zhao Y."/>
            <person name="Wu J."/>
            <person name="Jing H."/>
            <person name="Xiao J."/>
            <person name="Wang X."/>
        </authorList>
    </citation>
    <scope>NUCLEOTIDE SEQUENCE [LARGE SCALE GENOMIC DNA]</scope>
    <source>
        <strain evidence="10 11">LC20</strain>
    </source>
</reference>
<dbReference type="GO" id="GO:0009401">
    <property type="term" value="P:phosphoenolpyruvate-dependent sugar phosphotransferase system"/>
    <property type="evidence" value="ECO:0007669"/>
    <property type="project" value="InterPro"/>
</dbReference>
<dbReference type="PANTHER" id="PTHR30185:SF13">
    <property type="entry name" value="LICABCH OPERON REGULATOR-RELATED"/>
    <property type="match status" value="1"/>
</dbReference>
<dbReference type="Gene3D" id="1.10.1790.10">
    <property type="entry name" value="PRD domain"/>
    <property type="match status" value="1"/>
</dbReference>
<dbReference type="GO" id="GO:0003700">
    <property type="term" value="F:DNA-binding transcription factor activity"/>
    <property type="evidence" value="ECO:0007669"/>
    <property type="project" value="InterPro"/>
</dbReference>
<gene>
    <name evidence="10" type="ORF">LC20_00628</name>
</gene>
<evidence type="ECO:0000256" key="4">
    <source>
        <dbReference type="ARBA" id="ARBA00023125"/>
    </source>
</evidence>
<keyword evidence="6" id="KW-0804">Transcription</keyword>
<dbReference type="InterPro" id="IPR011608">
    <property type="entry name" value="PRD"/>
</dbReference>
<keyword evidence="1" id="KW-0808">Transferase</keyword>
<evidence type="ECO:0000259" key="9">
    <source>
        <dbReference type="PROSITE" id="PS51372"/>
    </source>
</evidence>
<evidence type="ECO:0000256" key="6">
    <source>
        <dbReference type="ARBA" id="ARBA00023163"/>
    </source>
</evidence>
<dbReference type="InterPro" id="IPR036634">
    <property type="entry name" value="PRD_sf"/>
</dbReference>
<dbReference type="EMBL" id="CP007448">
    <property type="protein sequence ID" value="AHM71884.1"/>
    <property type="molecule type" value="Genomic_DNA"/>
</dbReference>
<dbReference type="InterPro" id="IPR002178">
    <property type="entry name" value="PTS_EIIA_type-2_dom"/>
</dbReference>
<evidence type="ECO:0000256" key="5">
    <source>
        <dbReference type="ARBA" id="ARBA00023159"/>
    </source>
</evidence>
<evidence type="ECO:0000313" key="10">
    <source>
        <dbReference type="EMBL" id="AHM71884.1"/>
    </source>
</evidence>
<dbReference type="PANTHER" id="PTHR30185">
    <property type="entry name" value="CRYPTIC BETA-GLUCOSIDE BGL OPERON ANTITERMINATOR"/>
    <property type="match status" value="1"/>
</dbReference>
<dbReference type="GO" id="GO:0008982">
    <property type="term" value="F:protein-N(PI)-phosphohistidine-sugar phosphotransferase activity"/>
    <property type="evidence" value="ECO:0007669"/>
    <property type="project" value="InterPro"/>
</dbReference>
<dbReference type="KEGG" id="yel:LC20_00628"/>
<dbReference type="Gene3D" id="3.40.930.10">
    <property type="entry name" value="Mannitol-specific EII, Chain A"/>
    <property type="match status" value="1"/>
</dbReference>
<dbReference type="InterPro" id="IPR036388">
    <property type="entry name" value="WH-like_DNA-bd_sf"/>
</dbReference>
<dbReference type="InterPro" id="IPR007737">
    <property type="entry name" value="Mga_HTH"/>
</dbReference>
<dbReference type="CDD" id="cd05568">
    <property type="entry name" value="PTS_IIB_bgl_like"/>
    <property type="match status" value="1"/>
</dbReference>
<dbReference type="InterPro" id="IPR036095">
    <property type="entry name" value="PTS_EIIB-like_sf"/>
</dbReference>
<dbReference type="Gene3D" id="3.40.50.2300">
    <property type="match status" value="1"/>
</dbReference>
<evidence type="ECO:0000259" key="7">
    <source>
        <dbReference type="PROSITE" id="PS51094"/>
    </source>
</evidence>
<name>A0A7U4GCQ1_YEREN</name>
<dbReference type="SUPFAM" id="SSF63520">
    <property type="entry name" value="PTS-regulatory domain, PRD"/>
    <property type="match status" value="1"/>
</dbReference>
<dbReference type="PROSITE" id="PS00894">
    <property type="entry name" value="HTH_DEOR_1"/>
    <property type="match status" value="1"/>
</dbReference>
<evidence type="ECO:0000256" key="2">
    <source>
        <dbReference type="ARBA" id="ARBA00022737"/>
    </source>
</evidence>
<dbReference type="Gene3D" id="1.10.10.10">
    <property type="entry name" value="Winged helix-like DNA-binding domain superfamily/Winged helix DNA-binding domain"/>
    <property type="match status" value="1"/>
</dbReference>